<dbReference type="Gene3D" id="2.30.110.10">
    <property type="entry name" value="Electron Transport, Fmn-binding Protein, Chain A"/>
    <property type="match status" value="1"/>
</dbReference>
<dbReference type="AlphaFoldDB" id="A0A2N3Y0T1"/>
<dbReference type="GO" id="GO:0042602">
    <property type="term" value="F:riboflavin reductase (NADPH) activity"/>
    <property type="evidence" value="ECO:0007669"/>
    <property type="project" value="TreeGrafter"/>
</dbReference>
<dbReference type="InterPro" id="IPR002563">
    <property type="entry name" value="Flavin_Rdtase-like_dom"/>
</dbReference>
<dbReference type="RefSeq" id="WP_010314936.1">
    <property type="nucleotide sequence ID" value="NZ_CP061007.1"/>
</dbReference>
<sequence>MIQLEPLSGDPRTLRQAFGCFPSGVTAVCALIDKVPIGMAASSFTSVSMDPPLVSVCVQDTSATWPKLRPRARLGVSVLAEGHDAECLSLSRKEGDRFAGVSWETTADGAVYVRGATAWLDCSVERELPAGDHAIALLRVHGLRADPGAAPLIFHGSRFRTLAAVD</sequence>
<dbReference type="SMART" id="SM00903">
    <property type="entry name" value="Flavin_Reduct"/>
    <property type="match status" value="1"/>
</dbReference>
<gene>
    <name evidence="4" type="ORF">A8926_4365</name>
</gene>
<name>A0A2N3Y0T1_SACSN</name>
<evidence type="ECO:0000313" key="5">
    <source>
        <dbReference type="Proteomes" id="UP000233786"/>
    </source>
</evidence>
<dbReference type="PANTHER" id="PTHR30466:SF11">
    <property type="entry name" value="FLAVIN-DEPENDENT MONOOXYGENASE, REDUCTASE SUBUNIT HSAB"/>
    <property type="match status" value="1"/>
</dbReference>
<dbReference type="GO" id="GO:0010181">
    <property type="term" value="F:FMN binding"/>
    <property type="evidence" value="ECO:0007669"/>
    <property type="project" value="InterPro"/>
</dbReference>
<dbReference type="InterPro" id="IPR012349">
    <property type="entry name" value="Split_barrel_FMN-bd"/>
</dbReference>
<proteinExistence type="inferred from homology"/>
<dbReference type="Proteomes" id="UP000233786">
    <property type="component" value="Unassembled WGS sequence"/>
</dbReference>
<dbReference type="STRING" id="994479.GCA_000194155_07312"/>
<feature type="domain" description="Flavin reductase like" evidence="3">
    <location>
        <begin position="18"/>
        <end position="161"/>
    </location>
</feature>
<dbReference type="OrthoDB" id="9792858at2"/>
<keyword evidence="2" id="KW-0560">Oxidoreductase</keyword>
<evidence type="ECO:0000313" key="4">
    <source>
        <dbReference type="EMBL" id="PKW16525.1"/>
    </source>
</evidence>
<protein>
    <submittedName>
        <fullName evidence="4">Flavin reductase (DIM6/NTAB) family NADH-FMN oxidoreductase RutF</fullName>
    </submittedName>
</protein>
<reference evidence="4" key="1">
    <citation type="submission" date="2017-12" db="EMBL/GenBank/DDBJ databases">
        <title>Sequencing the genomes of 1000 Actinobacteria strains.</title>
        <authorList>
            <person name="Klenk H.-P."/>
        </authorList>
    </citation>
    <scope>NUCLEOTIDE SEQUENCE [LARGE SCALE GENOMIC DNA]</scope>
    <source>
        <strain evidence="4">DSM 44228</strain>
    </source>
</reference>
<evidence type="ECO:0000259" key="3">
    <source>
        <dbReference type="SMART" id="SM00903"/>
    </source>
</evidence>
<dbReference type="EMBL" id="PJNB01000001">
    <property type="protein sequence ID" value="PKW16525.1"/>
    <property type="molecule type" value="Genomic_DNA"/>
</dbReference>
<comment type="caution">
    <text evidence="4">The sequence shown here is derived from an EMBL/GenBank/DDBJ whole genome shotgun (WGS) entry which is preliminary data.</text>
</comment>
<dbReference type="Pfam" id="PF01613">
    <property type="entry name" value="Flavin_Reduct"/>
    <property type="match status" value="1"/>
</dbReference>
<dbReference type="SUPFAM" id="SSF50475">
    <property type="entry name" value="FMN-binding split barrel"/>
    <property type="match status" value="1"/>
</dbReference>
<comment type="similarity">
    <text evidence="1">Belongs to the non-flavoprotein flavin reductase family.</text>
</comment>
<organism evidence="4 5">
    <name type="scientific">Saccharopolyspora spinosa</name>
    <dbReference type="NCBI Taxonomy" id="60894"/>
    <lineage>
        <taxon>Bacteria</taxon>
        <taxon>Bacillati</taxon>
        <taxon>Actinomycetota</taxon>
        <taxon>Actinomycetes</taxon>
        <taxon>Pseudonocardiales</taxon>
        <taxon>Pseudonocardiaceae</taxon>
        <taxon>Saccharopolyspora</taxon>
    </lineage>
</organism>
<accession>A0A2N3Y0T1</accession>
<dbReference type="InterPro" id="IPR050268">
    <property type="entry name" value="NADH-dep_flavin_reductase"/>
</dbReference>
<dbReference type="PANTHER" id="PTHR30466">
    <property type="entry name" value="FLAVIN REDUCTASE"/>
    <property type="match status" value="1"/>
</dbReference>
<evidence type="ECO:0000256" key="2">
    <source>
        <dbReference type="ARBA" id="ARBA00023002"/>
    </source>
</evidence>
<evidence type="ECO:0000256" key="1">
    <source>
        <dbReference type="ARBA" id="ARBA00008898"/>
    </source>
</evidence>
<keyword evidence="5" id="KW-1185">Reference proteome</keyword>